<dbReference type="OrthoDB" id="5101864at2759"/>
<protein>
    <submittedName>
        <fullName evidence="1">Uncharacterized protein</fullName>
    </submittedName>
</protein>
<evidence type="ECO:0000313" key="2">
    <source>
        <dbReference type="Proteomes" id="UP000698800"/>
    </source>
</evidence>
<organism evidence="1 2">
    <name type="scientific">Glutinoglossum americanum</name>
    <dbReference type="NCBI Taxonomy" id="1670608"/>
    <lineage>
        <taxon>Eukaryota</taxon>
        <taxon>Fungi</taxon>
        <taxon>Dikarya</taxon>
        <taxon>Ascomycota</taxon>
        <taxon>Pezizomycotina</taxon>
        <taxon>Geoglossomycetes</taxon>
        <taxon>Geoglossales</taxon>
        <taxon>Geoglossaceae</taxon>
        <taxon>Glutinoglossum</taxon>
    </lineage>
</organism>
<name>A0A9P8HX39_9PEZI</name>
<keyword evidence="2" id="KW-1185">Reference proteome</keyword>
<comment type="caution">
    <text evidence="1">The sequence shown here is derived from an EMBL/GenBank/DDBJ whole genome shotgun (WGS) entry which is preliminary data.</text>
</comment>
<reference evidence="1" key="1">
    <citation type="submission" date="2021-03" db="EMBL/GenBank/DDBJ databases">
        <title>Comparative genomics and phylogenomic investigation of the class Geoglossomycetes provide insights into ecological specialization and systematics.</title>
        <authorList>
            <person name="Melie T."/>
            <person name="Pirro S."/>
            <person name="Miller A.N."/>
            <person name="Quandt A."/>
        </authorList>
    </citation>
    <scope>NUCLEOTIDE SEQUENCE</scope>
    <source>
        <strain evidence="1">GBOQ0MN5Z8</strain>
    </source>
</reference>
<dbReference type="AlphaFoldDB" id="A0A9P8HX39"/>
<gene>
    <name evidence="1" type="ORF">FGG08_007028</name>
</gene>
<evidence type="ECO:0000313" key="1">
    <source>
        <dbReference type="EMBL" id="KAH0536062.1"/>
    </source>
</evidence>
<accession>A0A9P8HX39</accession>
<proteinExistence type="predicted"/>
<dbReference type="Proteomes" id="UP000698800">
    <property type="component" value="Unassembled WGS sequence"/>
</dbReference>
<sequence>MVDWAKAAVIVALCTIPLVLSPVAAQNAALFFRWLYFLIFKDKAHCDALCWDDLALEPLHSCQGNCCIPDTGPIPPPDVTSSRRHNPTTRCYESTFTRAFNTAWRGGGRRKVPRPQYLSIVANYLRTDVDTLLAFIVLTAPRSTGVWHTLPLSSNHVWDNAFAFQYGTFSGVFHRVQEKHGAETHFIGHLCGPLNPQSPLVNPNLQGLTKADVRHIAMGYPPFYRQHITTHSGVTIAHPIRTERDMYRGGWVIAIGLSTHEPAELYNARVAPIYGDACSRVLSTINKAITPSFAPSSEAAKLCSIAANAIDEMITSRTGSGIATILYTTPFQDCEGRSGAQFTQALTAEQCVFSLRLFNEFSIAPLDEERSNQLKPILRAVLAAAIAGVCKWWQYKNNVGKPLPEWLNDETLKGAPIWLTDCHGDES</sequence>
<dbReference type="EMBL" id="JAGHQL010000238">
    <property type="protein sequence ID" value="KAH0536062.1"/>
    <property type="molecule type" value="Genomic_DNA"/>
</dbReference>